<accession>A0A428PJE2</accession>
<dbReference type="Proteomes" id="UP000288168">
    <property type="component" value="Unassembled WGS sequence"/>
</dbReference>
<comment type="caution">
    <text evidence="2">The sequence shown here is derived from an EMBL/GenBank/DDBJ whole genome shotgun (WGS) entry which is preliminary data.</text>
</comment>
<evidence type="ECO:0000256" key="1">
    <source>
        <dbReference type="SAM" id="MobiDB-lite"/>
    </source>
</evidence>
<reference evidence="2 3" key="1">
    <citation type="submission" date="2017-06" db="EMBL/GenBank/DDBJ databases">
        <title>Comparative genomic analysis of Ambrosia Fusariam Clade fungi.</title>
        <authorList>
            <person name="Stajich J.E."/>
            <person name="Carrillo J."/>
            <person name="Kijimoto T."/>
            <person name="Eskalen A."/>
            <person name="O'Donnell K."/>
            <person name="Kasson M."/>
        </authorList>
    </citation>
    <scope>NUCLEOTIDE SEQUENCE [LARGE SCALE GENOMIC DNA]</scope>
    <source>
        <strain evidence="2 3">NRRL62584</strain>
    </source>
</reference>
<feature type="region of interest" description="Disordered" evidence="1">
    <location>
        <begin position="293"/>
        <end position="315"/>
    </location>
</feature>
<dbReference type="OrthoDB" id="5030973at2759"/>
<organism evidence="2 3">
    <name type="scientific">Fusarium duplospermum</name>
    <dbReference type="NCBI Taxonomy" id="1325734"/>
    <lineage>
        <taxon>Eukaryota</taxon>
        <taxon>Fungi</taxon>
        <taxon>Dikarya</taxon>
        <taxon>Ascomycota</taxon>
        <taxon>Pezizomycotina</taxon>
        <taxon>Sordariomycetes</taxon>
        <taxon>Hypocreomycetidae</taxon>
        <taxon>Hypocreales</taxon>
        <taxon>Nectriaceae</taxon>
        <taxon>Fusarium</taxon>
        <taxon>Fusarium solani species complex</taxon>
    </lineage>
</organism>
<dbReference type="STRING" id="1325734.A0A428PJE2"/>
<sequence length="315" mass="33824">MSTSTDTQKQTFFLELNPNGDGGAYHIKNDEGEINRPNIVDRGDKLVVQADLVSVVHGSLTDSASPSGAPATLVISDFRFLPSKARRFTWAKITYRFSGLSPELGGVGGTGPAVVKVAPGGHFSLHPCPVHVEKGWNAGASLGVPVGPVTPSVTFGWELKKSYDDEDQVSLAGVARLMGRDTGPKNTAIWELGENQTTESGIPTRLRTAIVLKHKVLEADARFQATVEIEVDADLRSKLGFAIQRVLGKIPKDDPIIFDPKVSMASDGLDVTHPENLVKEDLTRHYLVETTTRLGEDGKPVAAHGGSQEGKPEDE</sequence>
<gene>
    <name evidence="2" type="ORF">CEP54_010536</name>
</gene>
<dbReference type="AlphaFoldDB" id="A0A428PJE2"/>
<dbReference type="EMBL" id="NKCI01000126">
    <property type="protein sequence ID" value="RSL53149.1"/>
    <property type="molecule type" value="Genomic_DNA"/>
</dbReference>
<proteinExistence type="predicted"/>
<evidence type="ECO:0000313" key="3">
    <source>
        <dbReference type="Proteomes" id="UP000288168"/>
    </source>
</evidence>
<keyword evidence="3" id="KW-1185">Reference proteome</keyword>
<protein>
    <submittedName>
        <fullName evidence="2">Uncharacterized protein</fullName>
    </submittedName>
</protein>
<name>A0A428PJE2_9HYPO</name>
<evidence type="ECO:0000313" key="2">
    <source>
        <dbReference type="EMBL" id="RSL53149.1"/>
    </source>
</evidence>